<name>A0AAC9RL96_9CLOT</name>
<gene>
    <name evidence="1" type="ORF">CLFO_21590</name>
</gene>
<reference evidence="1 2" key="1">
    <citation type="submission" date="2017-03" db="EMBL/GenBank/DDBJ databases">
        <title>Complete sequence of Clostridium formicaceticum DSM 92.</title>
        <authorList>
            <person name="Poehlein A."/>
            <person name="Karl M."/>
            <person name="Bengelsdorf F.R."/>
            <person name="Duerre P."/>
            <person name="Daniel R."/>
        </authorList>
    </citation>
    <scope>NUCLEOTIDE SEQUENCE [LARGE SCALE GENOMIC DNA]</scope>
    <source>
        <strain evidence="1 2">DSM 92</strain>
    </source>
</reference>
<evidence type="ECO:0000313" key="2">
    <source>
        <dbReference type="Proteomes" id="UP000192478"/>
    </source>
</evidence>
<dbReference type="RefSeq" id="WP_156778826.1">
    <property type="nucleotide sequence ID" value="NZ_CP017603.1"/>
</dbReference>
<accession>A0AAC9RL96</accession>
<protein>
    <submittedName>
        <fullName evidence="1">Uncharacterized protein</fullName>
    </submittedName>
</protein>
<sequence length="53" mass="6206">MSAATKSQATDLVEYMEKEFGITPHNIDEKLNELKNKFYEKGVIKDERCERVQ</sequence>
<evidence type="ECO:0000313" key="1">
    <source>
        <dbReference type="EMBL" id="ARE87759.1"/>
    </source>
</evidence>
<organism evidence="1 2">
    <name type="scientific">Clostridium formicaceticum</name>
    <dbReference type="NCBI Taxonomy" id="1497"/>
    <lineage>
        <taxon>Bacteria</taxon>
        <taxon>Bacillati</taxon>
        <taxon>Bacillota</taxon>
        <taxon>Clostridia</taxon>
        <taxon>Eubacteriales</taxon>
        <taxon>Clostridiaceae</taxon>
        <taxon>Clostridium</taxon>
    </lineage>
</organism>
<dbReference type="AlphaFoldDB" id="A0AAC9RL96"/>
<dbReference type="Proteomes" id="UP000192478">
    <property type="component" value="Chromosome"/>
</dbReference>
<proteinExistence type="predicted"/>
<dbReference type="EMBL" id="CP020559">
    <property type="protein sequence ID" value="ARE87759.1"/>
    <property type="molecule type" value="Genomic_DNA"/>
</dbReference>